<dbReference type="GO" id="GO:0071949">
    <property type="term" value="F:FAD binding"/>
    <property type="evidence" value="ECO:0007669"/>
    <property type="project" value="InterPro"/>
</dbReference>
<evidence type="ECO:0000256" key="1">
    <source>
        <dbReference type="ARBA" id="ARBA00001974"/>
    </source>
</evidence>
<keyword evidence="6" id="KW-0560">Oxidoreductase</keyword>
<dbReference type="GO" id="GO:0004497">
    <property type="term" value="F:monooxygenase activity"/>
    <property type="evidence" value="ECO:0007669"/>
    <property type="project" value="UniProtKB-KW"/>
</dbReference>
<dbReference type="PANTHER" id="PTHR43876:SF7">
    <property type="entry name" value="UBIQUINONE BIOSYNTHESIS MONOOXYGENASE COQ6, MITOCHONDRIAL"/>
    <property type="match status" value="1"/>
</dbReference>
<gene>
    <name evidence="9" type="ORF">IDSA_02295</name>
</gene>
<dbReference type="InterPro" id="IPR010971">
    <property type="entry name" value="UbiH/COQ6"/>
</dbReference>
<evidence type="ECO:0000256" key="2">
    <source>
        <dbReference type="ARBA" id="ARBA00004749"/>
    </source>
</evidence>
<dbReference type="NCBIfam" id="TIGR01988">
    <property type="entry name" value="Ubi-OHases"/>
    <property type="match status" value="1"/>
</dbReference>
<comment type="caution">
    <text evidence="9">The sequence shown here is derived from an EMBL/GenBank/DDBJ whole genome shotgun (WGS) entry which is preliminary data.</text>
</comment>
<keyword evidence="4" id="KW-0285">Flavoprotein</keyword>
<dbReference type="EMBL" id="JPER01000001">
    <property type="protein sequence ID" value="KFZ31560.1"/>
    <property type="molecule type" value="Genomic_DNA"/>
</dbReference>
<dbReference type="PANTHER" id="PTHR43876">
    <property type="entry name" value="UBIQUINONE BIOSYNTHESIS MONOOXYGENASE COQ6, MITOCHONDRIAL"/>
    <property type="match status" value="1"/>
</dbReference>
<dbReference type="InterPro" id="IPR051205">
    <property type="entry name" value="UbiH/COQ6_monooxygenase"/>
</dbReference>
<dbReference type="eggNOG" id="COG0654">
    <property type="taxonomic scope" value="Bacteria"/>
</dbReference>
<evidence type="ECO:0000256" key="6">
    <source>
        <dbReference type="ARBA" id="ARBA00023002"/>
    </source>
</evidence>
<evidence type="ECO:0000259" key="8">
    <source>
        <dbReference type="Pfam" id="PF01494"/>
    </source>
</evidence>
<evidence type="ECO:0000256" key="7">
    <source>
        <dbReference type="ARBA" id="ARBA00023033"/>
    </source>
</evidence>
<dbReference type="GO" id="GO:0006744">
    <property type="term" value="P:ubiquinone biosynthetic process"/>
    <property type="evidence" value="ECO:0007669"/>
    <property type="project" value="UniProtKB-UniPathway"/>
</dbReference>
<evidence type="ECO:0000256" key="4">
    <source>
        <dbReference type="ARBA" id="ARBA00022630"/>
    </source>
</evidence>
<reference evidence="9 10" key="1">
    <citation type="submission" date="2014-06" db="EMBL/GenBank/DDBJ databases">
        <title>The draft genome sequence of Idiomarina salinarum ISL-52.</title>
        <authorList>
            <person name="Du J."/>
            <person name="Shao Z."/>
        </authorList>
    </citation>
    <scope>NUCLEOTIDE SEQUENCE [LARGE SCALE GENOMIC DNA]</scope>
    <source>
        <strain evidence="9 10">ISL-52</strain>
    </source>
</reference>
<comment type="pathway">
    <text evidence="2">Cofactor biosynthesis; ubiquinone biosynthesis.</text>
</comment>
<accession>A0A094IV51</accession>
<dbReference type="STRING" id="435908.IDSA_02295"/>
<dbReference type="SUPFAM" id="SSF51905">
    <property type="entry name" value="FAD/NAD(P)-binding domain"/>
    <property type="match status" value="1"/>
</dbReference>
<protein>
    <recommendedName>
        <fullName evidence="8">FAD-binding domain-containing protein</fullName>
    </recommendedName>
</protein>
<dbReference type="InterPro" id="IPR036188">
    <property type="entry name" value="FAD/NAD-bd_sf"/>
</dbReference>
<evidence type="ECO:0000256" key="5">
    <source>
        <dbReference type="ARBA" id="ARBA00022827"/>
    </source>
</evidence>
<keyword evidence="10" id="KW-1185">Reference proteome</keyword>
<feature type="domain" description="FAD-binding" evidence="8">
    <location>
        <begin position="3"/>
        <end position="332"/>
    </location>
</feature>
<evidence type="ECO:0000256" key="3">
    <source>
        <dbReference type="ARBA" id="ARBA00005349"/>
    </source>
</evidence>
<proteinExistence type="inferred from homology"/>
<dbReference type="InterPro" id="IPR002938">
    <property type="entry name" value="FAD-bd"/>
</dbReference>
<comment type="similarity">
    <text evidence="3">Belongs to the UbiH/COQ6 family.</text>
</comment>
<evidence type="ECO:0000313" key="10">
    <source>
        <dbReference type="Proteomes" id="UP000054363"/>
    </source>
</evidence>
<dbReference type="PRINTS" id="PR00420">
    <property type="entry name" value="RNGMNOXGNASE"/>
</dbReference>
<dbReference type="PROSITE" id="PS01304">
    <property type="entry name" value="UBIH"/>
    <property type="match status" value="1"/>
</dbReference>
<dbReference type="GO" id="GO:0016705">
    <property type="term" value="F:oxidoreductase activity, acting on paired donors, with incorporation or reduction of molecular oxygen"/>
    <property type="evidence" value="ECO:0007669"/>
    <property type="project" value="InterPro"/>
</dbReference>
<dbReference type="AlphaFoldDB" id="A0A094IV51"/>
<dbReference type="InterPro" id="IPR018168">
    <property type="entry name" value="Ubi_Hdrlase_CS"/>
</dbReference>
<organism evidence="9 10">
    <name type="scientific">Pseudidiomarina salinarum</name>
    <dbReference type="NCBI Taxonomy" id="435908"/>
    <lineage>
        <taxon>Bacteria</taxon>
        <taxon>Pseudomonadati</taxon>
        <taxon>Pseudomonadota</taxon>
        <taxon>Gammaproteobacteria</taxon>
        <taxon>Alteromonadales</taxon>
        <taxon>Idiomarinaceae</taxon>
        <taxon>Pseudidiomarina</taxon>
    </lineage>
</organism>
<dbReference type="Pfam" id="PF01494">
    <property type="entry name" value="FAD_binding_3"/>
    <property type="match status" value="1"/>
</dbReference>
<sequence length="376" mass="41426">MHIVIIGGGLVGAAAAAEAAANGHRVTLIERSEPVPSGDAWDLRISSVHQQNVDWLRELGIWQRIPDHRQRAYHSLSVQSLDQQRVTFAASEAGTEALGAMVENNALQYALWQWLATQKRVTCITGATLQAVDWSQRLATLDDQQQVPFDLLLGADGAQSSVAKLAGISARGWDYDMRCLLAIVTTEQPVAAATWEIFRPCGPYALLPLDDHQACLIDYRDNQSWMALETGGQDQVERELQDVFAPALGSFRLQSAASFPLRRQRALHYHSHDCVALVGDAAHSIHPLAGQGVNLGFGDVRQLLESLRELEMPAALADYEQKRLAVNQRMMRAMDAIHLGFRSRHLLPRALVSLSLTAATRIAPLKRRIIRAAMGD</sequence>
<keyword evidence="5" id="KW-0274">FAD</keyword>
<comment type="cofactor">
    <cofactor evidence="1">
        <name>FAD</name>
        <dbReference type="ChEBI" id="CHEBI:57692"/>
    </cofactor>
</comment>
<evidence type="ECO:0000313" key="9">
    <source>
        <dbReference type="EMBL" id="KFZ31560.1"/>
    </source>
</evidence>
<keyword evidence="7" id="KW-0503">Monooxygenase</keyword>
<name>A0A094IV51_9GAMM</name>
<dbReference type="Gene3D" id="3.50.50.60">
    <property type="entry name" value="FAD/NAD(P)-binding domain"/>
    <property type="match status" value="2"/>
</dbReference>
<dbReference type="UniPathway" id="UPA00232"/>
<dbReference type="Proteomes" id="UP000054363">
    <property type="component" value="Unassembled WGS sequence"/>
</dbReference>